<dbReference type="OrthoDB" id="46564at2759"/>
<name>A0A9W7G681_9STRA</name>
<dbReference type="AlphaFoldDB" id="A0A9W7G681"/>
<dbReference type="Proteomes" id="UP001165065">
    <property type="component" value="Unassembled WGS sequence"/>
</dbReference>
<evidence type="ECO:0000256" key="1">
    <source>
        <dbReference type="PROSITE-ProRule" id="PRU00023"/>
    </source>
</evidence>
<feature type="repeat" description="ANK" evidence="1">
    <location>
        <begin position="89"/>
        <end position="121"/>
    </location>
</feature>
<dbReference type="InterPro" id="IPR019410">
    <property type="entry name" value="Methyltransf_16"/>
</dbReference>
<comment type="caution">
    <text evidence="3">The sequence shown here is derived from an EMBL/GenBank/DDBJ whole genome shotgun (WGS) entry which is preliminary data.</text>
</comment>
<dbReference type="SMART" id="SM00248">
    <property type="entry name" value="ANK"/>
    <property type="match status" value="4"/>
</dbReference>
<dbReference type="Gene3D" id="3.40.50.150">
    <property type="entry name" value="Vaccinia Virus protein VP39"/>
    <property type="match status" value="1"/>
</dbReference>
<proteinExistence type="predicted"/>
<organism evidence="3 4">
    <name type="scientific">Triparma columacea</name>
    <dbReference type="NCBI Taxonomy" id="722753"/>
    <lineage>
        <taxon>Eukaryota</taxon>
        <taxon>Sar</taxon>
        <taxon>Stramenopiles</taxon>
        <taxon>Ochrophyta</taxon>
        <taxon>Bolidophyceae</taxon>
        <taxon>Parmales</taxon>
        <taxon>Triparmaceae</taxon>
        <taxon>Triparma</taxon>
    </lineage>
</organism>
<feature type="region of interest" description="Disordered" evidence="2">
    <location>
        <begin position="152"/>
        <end position="187"/>
    </location>
</feature>
<sequence>MASFTTNTQIIEGFDTIEEAHEEMLQCARYGDPDDIETLRYLVSHSSIDVNHSDSGGSTALHKACANGKKAAVEVLLSSPSCLHTANSSGNTPLHWASSNGEVDIVKMLVARFEDLDVLAKNSFGKSSLTEGFTSTNTDLVAVLLEHDSATEEKLLSGTPKGSVKIEGEGEEEGSGKEPASTTHVFSLNPTSQKSKTIAIRELAMSNADSPFTSTSHSDTTGLAVWAASVVFGRWVAKLCSSGAFSGAKVLELGGGCGVPGIACAVHGEPREVQITDLTTATLANLQYNINLNKGGYGGKTRVESFRLDWADTATYPEGKVDAVIGADLVYTDDIVPLLLKVLDGVLDSGGSFYYCAPDDGRAGLKTFIEALREKGWEARRGIKAEGEYLENPLASGDDEMCFLCFNELGEKRFFFYEFVKR</sequence>
<dbReference type="EMBL" id="BRYA01000866">
    <property type="protein sequence ID" value="GMI34510.1"/>
    <property type="molecule type" value="Genomic_DNA"/>
</dbReference>
<dbReference type="Pfam" id="PF12796">
    <property type="entry name" value="Ank_2"/>
    <property type="match status" value="1"/>
</dbReference>
<dbReference type="InterPro" id="IPR036770">
    <property type="entry name" value="Ankyrin_rpt-contain_sf"/>
</dbReference>
<dbReference type="InterPro" id="IPR029063">
    <property type="entry name" value="SAM-dependent_MTases_sf"/>
</dbReference>
<dbReference type="PANTHER" id="PTHR14614">
    <property type="entry name" value="HEPATOCELLULAR CARCINOMA-ASSOCIATED ANTIGEN"/>
    <property type="match status" value="1"/>
</dbReference>
<dbReference type="PROSITE" id="PS50297">
    <property type="entry name" value="ANK_REP_REGION"/>
    <property type="match status" value="1"/>
</dbReference>
<dbReference type="SUPFAM" id="SSF48403">
    <property type="entry name" value="Ankyrin repeat"/>
    <property type="match status" value="1"/>
</dbReference>
<dbReference type="SUPFAM" id="SSF53335">
    <property type="entry name" value="S-adenosyl-L-methionine-dependent methyltransferases"/>
    <property type="match status" value="1"/>
</dbReference>
<gene>
    <name evidence="3" type="ORF">TrCOL_g13450</name>
</gene>
<evidence type="ECO:0000313" key="4">
    <source>
        <dbReference type="Proteomes" id="UP001165065"/>
    </source>
</evidence>
<reference evidence="4" key="1">
    <citation type="journal article" date="2023" name="Commun. Biol.">
        <title>Genome analysis of Parmales, the sister group of diatoms, reveals the evolutionary specialization of diatoms from phago-mixotrophs to photoautotrophs.</title>
        <authorList>
            <person name="Ban H."/>
            <person name="Sato S."/>
            <person name="Yoshikawa S."/>
            <person name="Yamada K."/>
            <person name="Nakamura Y."/>
            <person name="Ichinomiya M."/>
            <person name="Sato N."/>
            <person name="Blanc-Mathieu R."/>
            <person name="Endo H."/>
            <person name="Kuwata A."/>
            <person name="Ogata H."/>
        </authorList>
    </citation>
    <scope>NUCLEOTIDE SEQUENCE [LARGE SCALE GENOMIC DNA]</scope>
</reference>
<feature type="repeat" description="ANK" evidence="1">
    <location>
        <begin position="56"/>
        <end position="88"/>
    </location>
</feature>
<evidence type="ECO:0000256" key="2">
    <source>
        <dbReference type="SAM" id="MobiDB-lite"/>
    </source>
</evidence>
<evidence type="ECO:0000313" key="3">
    <source>
        <dbReference type="EMBL" id="GMI34510.1"/>
    </source>
</evidence>
<protein>
    <submittedName>
        <fullName evidence="3">Uncharacterized protein</fullName>
    </submittedName>
</protein>
<keyword evidence="4" id="KW-1185">Reference proteome</keyword>
<accession>A0A9W7G681</accession>
<dbReference type="CDD" id="cd02440">
    <property type="entry name" value="AdoMet_MTases"/>
    <property type="match status" value="1"/>
</dbReference>
<dbReference type="InterPro" id="IPR002110">
    <property type="entry name" value="Ankyrin_rpt"/>
</dbReference>
<dbReference type="Gene3D" id="1.25.40.20">
    <property type="entry name" value="Ankyrin repeat-containing domain"/>
    <property type="match status" value="2"/>
</dbReference>
<keyword evidence="1" id="KW-0040">ANK repeat</keyword>
<dbReference type="Pfam" id="PF10294">
    <property type="entry name" value="Methyltransf_16"/>
    <property type="match status" value="1"/>
</dbReference>
<dbReference type="PROSITE" id="PS50088">
    <property type="entry name" value="ANK_REPEAT"/>
    <property type="match status" value="2"/>
</dbReference>